<evidence type="ECO:0000256" key="8">
    <source>
        <dbReference type="ARBA" id="ARBA00023136"/>
    </source>
</evidence>
<keyword evidence="12" id="KW-1185">Reference proteome</keyword>
<feature type="transmembrane region" description="Helical" evidence="9">
    <location>
        <begin position="183"/>
        <end position="205"/>
    </location>
</feature>
<evidence type="ECO:0000256" key="2">
    <source>
        <dbReference type="ARBA" id="ARBA00022448"/>
    </source>
</evidence>
<dbReference type="OrthoDB" id="570124at2"/>
<feature type="transmembrane region" description="Helical" evidence="9">
    <location>
        <begin position="271"/>
        <end position="287"/>
    </location>
</feature>
<comment type="subcellular location">
    <subcellularLocation>
        <location evidence="1">Cell membrane</location>
        <topology evidence="1">Multi-pass membrane protein</topology>
    </subcellularLocation>
</comment>
<dbReference type="STRING" id="425104.Ssed_1998"/>
<feature type="transmembrane region" description="Helical" evidence="9">
    <location>
        <begin position="6"/>
        <end position="24"/>
    </location>
</feature>
<keyword evidence="4" id="KW-1003">Cell membrane</keyword>
<dbReference type="GO" id="GO:0015297">
    <property type="term" value="F:antiporter activity"/>
    <property type="evidence" value="ECO:0007669"/>
    <property type="project" value="UniProtKB-KW"/>
</dbReference>
<dbReference type="GO" id="GO:0005886">
    <property type="term" value="C:plasma membrane"/>
    <property type="evidence" value="ECO:0007669"/>
    <property type="project" value="UniProtKB-SubCell"/>
</dbReference>
<feature type="transmembrane region" description="Helical" evidence="9">
    <location>
        <begin position="54"/>
        <end position="77"/>
    </location>
</feature>
<evidence type="ECO:0000256" key="1">
    <source>
        <dbReference type="ARBA" id="ARBA00004651"/>
    </source>
</evidence>
<dbReference type="Gene3D" id="3.40.50.720">
    <property type="entry name" value="NAD(P)-binding Rossmann-like Domain"/>
    <property type="match status" value="1"/>
</dbReference>
<evidence type="ECO:0000256" key="3">
    <source>
        <dbReference type="ARBA" id="ARBA00022449"/>
    </source>
</evidence>
<evidence type="ECO:0000256" key="6">
    <source>
        <dbReference type="ARBA" id="ARBA00022989"/>
    </source>
</evidence>
<evidence type="ECO:0000256" key="4">
    <source>
        <dbReference type="ARBA" id="ARBA00022475"/>
    </source>
</evidence>
<reference evidence="11 12" key="1">
    <citation type="submission" date="2007-08" db="EMBL/GenBank/DDBJ databases">
        <title>Complete sequence of Shewanella sediminis HAW-EB3.</title>
        <authorList>
            <consortium name="US DOE Joint Genome Institute"/>
            <person name="Copeland A."/>
            <person name="Lucas S."/>
            <person name="Lapidus A."/>
            <person name="Barry K."/>
            <person name="Glavina del Rio T."/>
            <person name="Dalin E."/>
            <person name="Tice H."/>
            <person name="Pitluck S."/>
            <person name="Chertkov O."/>
            <person name="Brettin T."/>
            <person name="Bruce D."/>
            <person name="Detter J.C."/>
            <person name="Han C."/>
            <person name="Schmutz J."/>
            <person name="Larimer F."/>
            <person name="Land M."/>
            <person name="Hauser L."/>
            <person name="Kyrpides N."/>
            <person name="Kim E."/>
            <person name="Zhao J.-S."/>
            <person name="Richardson P."/>
        </authorList>
    </citation>
    <scope>NUCLEOTIDE SEQUENCE [LARGE SCALE GENOMIC DNA]</scope>
    <source>
        <strain evidence="11 12">HAW-EB3</strain>
    </source>
</reference>
<evidence type="ECO:0000256" key="7">
    <source>
        <dbReference type="ARBA" id="ARBA00023065"/>
    </source>
</evidence>
<dbReference type="InterPro" id="IPR038770">
    <property type="entry name" value="Na+/solute_symporter_sf"/>
</dbReference>
<dbReference type="HOGENOM" id="CLU_005912_10_1_6"/>
<gene>
    <name evidence="11" type="ordered locus">Ssed_1998</name>
</gene>
<proteinExistence type="predicted"/>
<feature type="transmembrane region" description="Helical" evidence="9">
    <location>
        <begin position="31"/>
        <end position="48"/>
    </location>
</feature>
<dbReference type="InterPro" id="IPR006153">
    <property type="entry name" value="Cation/H_exchanger_TM"/>
</dbReference>
<feature type="transmembrane region" description="Helical" evidence="9">
    <location>
        <begin position="331"/>
        <end position="351"/>
    </location>
</feature>
<feature type="transmembrane region" description="Helical" evidence="9">
    <location>
        <begin position="156"/>
        <end position="177"/>
    </location>
</feature>
<evidence type="ECO:0000313" key="12">
    <source>
        <dbReference type="Proteomes" id="UP000002015"/>
    </source>
</evidence>
<name>A8FUT4_SHESH</name>
<dbReference type="Pfam" id="PF00999">
    <property type="entry name" value="Na_H_Exchanger"/>
    <property type="match status" value="1"/>
</dbReference>
<evidence type="ECO:0000313" key="11">
    <source>
        <dbReference type="EMBL" id="ABV36607.1"/>
    </source>
</evidence>
<organism evidence="11 12">
    <name type="scientific">Shewanella sediminis (strain HAW-EB3)</name>
    <dbReference type="NCBI Taxonomy" id="425104"/>
    <lineage>
        <taxon>Bacteria</taxon>
        <taxon>Pseudomonadati</taxon>
        <taxon>Pseudomonadota</taxon>
        <taxon>Gammaproteobacteria</taxon>
        <taxon>Alteromonadales</taxon>
        <taxon>Shewanellaceae</taxon>
        <taxon>Shewanella</taxon>
    </lineage>
</organism>
<feature type="transmembrane region" description="Helical" evidence="9">
    <location>
        <begin position="363"/>
        <end position="387"/>
    </location>
</feature>
<keyword evidence="7" id="KW-0406">Ion transport</keyword>
<dbReference type="PANTHER" id="PTHR32507:SF0">
    <property type="entry name" value="NA(+)_H(+) ANTIPORTER 2-RELATED"/>
    <property type="match status" value="1"/>
</dbReference>
<dbReference type="Gene3D" id="1.20.1530.20">
    <property type="match status" value="1"/>
</dbReference>
<dbReference type="AlphaFoldDB" id="A8FUT4"/>
<dbReference type="RefSeq" id="WP_012142342.1">
    <property type="nucleotide sequence ID" value="NC_009831.1"/>
</dbReference>
<evidence type="ECO:0000259" key="10">
    <source>
        <dbReference type="Pfam" id="PF00999"/>
    </source>
</evidence>
<dbReference type="PANTHER" id="PTHR32507">
    <property type="entry name" value="NA(+)/H(+) ANTIPORTER 1"/>
    <property type="match status" value="1"/>
</dbReference>
<feature type="transmembrane region" description="Helical" evidence="9">
    <location>
        <begin position="299"/>
        <end position="319"/>
    </location>
</feature>
<dbReference type="KEGG" id="sse:Ssed_1998"/>
<keyword evidence="6 9" id="KW-1133">Transmembrane helix</keyword>
<evidence type="ECO:0000256" key="5">
    <source>
        <dbReference type="ARBA" id="ARBA00022692"/>
    </source>
</evidence>
<feature type="domain" description="Cation/H+ exchanger transmembrane" evidence="10">
    <location>
        <begin position="14"/>
        <end position="386"/>
    </location>
</feature>
<dbReference type="eggNOG" id="COG0025">
    <property type="taxonomic scope" value="Bacteria"/>
</dbReference>
<dbReference type="GO" id="GO:1902600">
    <property type="term" value="P:proton transmembrane transport"/>
    <property type="evidence" value="ECO:0007669"/>
    <property type="project" value="InterPro"/>
</dbReference>
<feature type="transmembrane region" description="Helical" evidence="9">
    <location>
        <begin position="217"/>
        <end position="236"/>
    </location>
</feature>
<feature type="transmembrane region" description="Helical" evidence="9">
    <location>
        <begin position="89"/>
        <end position="108"/>
    </location>
</feature>
<keyword evidence="5 9" id="KW-0812">Transmembrane</keyword>
<sequence length="616" mass="66535">MVEQITAMLGLVGVLSLVCQWVGWKMRLPAILPLLLCGLIMGPVLGVLDPDELFGELLFPIISLGVAVILFEGALTLNFKEIKDHGRMVTHLVSIGALITWLCIGGATHLLLGFSWTMAMLFGALVVVTGPTVIVPMLRSVKPKSQLASILRWEGIIIDPIGALLAVLVFEYIAVAADPTTHMIYALGYMLGVGLGLGALAGYFVGQILRQNLLPHYLKNTAVLTIMLGVFVGSNLLQEESGLLSVTVMGIFLANMRGVDIADIIEFKETLTVLLISALFILLAARLDSHALLSLGWEGVGVLAIVMFIARPLSVWCCGIGTSLSRADKWFLSWMAPRGIVAAAVSSLFAIKLEGLGVEGAGLIVPLVFLIIIGTVVIQSLTAGIWARYLGVNAGSSEGLLIFGAAQFSRELAKVLKSKQVSVILADNNWNNIRLARMDNIPVYFGNPASEHATNFLDMTGIGRLLVISPYRQLNPLVSFHYQDLLGSEKVYGLSNAEETSARHQLSESYMKRLCLFGESVSYAKLASLMSKGAVIKSTNITDNFSFNDFCTRYGDSAMPLIYLEGTKVHIFTASDTRLSSGIELISLLPVEAQALAREQDKLSESLDEAESDSKD</sequence>
<protein>
    <submittedName>
        <fullName evidence="11">Sodium/hydrogen exchanger</fullName>
    </submittedName>
</protein>
<accession>A8FUT4</accession>
<dbReference type="Proteomes" id="UP000002015">
    <property type="component" value="Chromosome"/>
</dbReference>
<feature type="transmembrane region" description="Helical" evidence="9">
    <location>
        <begin position="114"/>
        <end position="135"/>
    </location>
</feature>
<dbReference type="EMBL" id="CP000821">
    <property type="protein sequence ID" value="ABV36607.1"/>
    <property type="molecule type" value="Genomic_DNA"/>
</dbReference>
<keyword evidence="8 9" id="KW-0472">Membrane</keyword>
<keyword evidence="3" id="KW-0050">Antiport</keyword>
<keyword evidence="2" id="KW-0813">Transport</keyword>
<evidence type="ECO:0000256" key="9">
    <source>
        <dbReference type="SAM" id="Phobius"/>
    </source>
</evidence>